<dbReference type="RefSeq" id="WP_310224940.1">
    <property type="nucleotide sequence ID" value="NZ_JAVDWV010000010.1"/>
</dbReference>
<dbReference type="GO" id="GO:0003677">
    <property type="term" value="F:DNA binding"/>
    <property type="evidence" value="ECO:0007669"/>
    <property type="project" value="UniProtKB-KW"/>
</dbReference>
<dbReference type="PRINTS" id="PR00039">
    <property type="entry name" value="HTHLYSR"/>
</dbReference>
<evidence type="ECO:0000256" key="3">
    <source>
        <dbReference type="ARBA" id="ARBA00023125"/>
    </source>
</evidence>
<dbReference type="InterPro" id="IPR005119">
    <property type="entry name" value="LysR_subst-bd"/>
</dbReference>
<comment type="similarity">
    <text evidence="1">Belongs to the LysR transcriptional regulatory family.</text>
</comment>
<dbReference type="SUPFAM" id="SSF46785">
    <property type="entry name" value="Winged helix' DNA-binding domain"/>
    <property type="match status" value="1"/>
</dbReference>
<evidence type="ECO:0000256" key="4">
    <source>
        <dbReference type="ARBA" id="ARBA00023163"/>
    </source>
</evidence>
<dbReference type="PROSITE" id="PS50931">
    <property type="entry name" value="HTH_LYSR"/>
    <property type="match status" value="1"/>
</dbReference>
<name>A0ABU1X1U5_SPHXE</name>
<accession>A0ABU1X1U5</accession>
<evidence type="ECO:0000256" key="1">
    <source>
        <dbReference type="ARBA" id="ARBA00009437"/>
    </source>
</evidence>
<gene>
    <name evidence="6" type="ORF">J2W40_002379</name>
</gene>
<dbReference type="InterPro" id="IPR000847">
    <property type="entry name" value="LysR_HTH_N"/>
</dbReference>
<organism evidence="6 7">
    <name type="scientific">Sphingobium xenophagum</name>
    <dbReference type="NCBI Taxonomy" id="121428"/>
    <lineage>
        <taxon>Bacteria</taxon>
        <taxon>Pseudomonadati</taxon>
        <taxon>Pseudomonadota</taxon>
        <taxon>Alphaproteobacteria</taxon>
        <taxon>Sphingomonadales</taxon>
        <taxon>Sphingomonadaceae</taxon>
        <taxon>Sphingobium</taxon>
    </lineage>
</organism>
<reference evidence="6 7" key="1">
    <citation type="submission" date="2023-07" db="EMBL/GenBank/DDBJ databases">
        <title>Sorghum-associated microbial communities from plants grown in Nebraska, USA.</title>
        <authorList>
            <person name="Schachtman D."/>
        </authorList>
    </citation>
    <scope>NUCLEOTIDE SEQUENCE [LARGE SCALE GENOMIC DNA]</scope>
    <source>
        <strain evidence="6 7">4256</strain>
    </source>
</reference>
<keyword evidence="3 6" id="KW-0238">DNA-binding</keyword>
<dbReference type="Gene3D" id="1.10.10.10">
    <property type="entry name" value="Winged helix-like DNA-binding domain superfamily/Winged helix DNA-binding domain"/>
    <property type="match status" value="1"/>
</dbReference>
<dbReference type="Pfam" id="PF03466">
    <property type="entry name" value="LysR_substrate"/>
    <property type="match status" value="1"/>
</dbReference>
<evidence type="ECO:0000256" key="2">
    <source>
        <dbReference type="ARBA" id="ARBA00023015"/>
    </source>
</evidence>
<evidence type="ECO:0000259" key="5">
    <source>
        <dbReference type="PROSITE" id="PS50931"/>
    </source>
</evidence>
<keyword evidence="7" id="KW-1185">Reference proteome</keyword>
<keyword evidence="2" id="KW-0805">Transcription regulation</keyword>
<dbReference type="Proteomes" id="UP001267638">
    <property type="component" value="Unassembled WGS sequence"/>
</dbReference>
<dbReference type="InterPro" id="IPR050389">
    <property type="entry name" value="LysR-type_TF"/>
</dbReference>
<comment type="caution">
    <text evidence="6">The sequence shown here is derived from an EMBL/GenBank/DDBJ whole genome shotgun (WGS) entry which is preliminary data.</text>
</comment>
<dbReference type="InterPro" id="IPR036390">
    <property type="entry name" value="WH_DNA-bd_sf"/>
</dbReference>
<evidence type="ECO:0000313" key="6">
    <source>
        <dbReference type="EMBL" id="MDR7155547.1"/>
    </source>
</evidence>
<dbReference type="PANTHER" id="PTHR30118:SF6">
    <property type="entry name" value="HTH-TYPE TRANSCRIPTIONAL REGULATOR LEUO"/>
    <property type="match status" value="1"/>
</dbReference>
<dbReference type="Pfam" id="PF00126">
    <property type="entry name" value="HTH_1"/>
    <property type="match status" value="1"/>
</dbReference>
<proteinExistence type="inferred from homology"/>
<dbReference type="SUPFAM" id="SSF53850">
    <property type="entry name" value="Periplasmic binding protein-like II"/>
    <property type="match status" value="1"/>
</dbReference>
<keyword evidence="4" id="KW-0804">Transcription</keyword>
<dbReference type="Gene3D" id="3.40.190.10">
    <property type="entry name" value="Periplasmic binding protein-like II"/>
    <property type="match status" value="2"/>
</dbReference>
<dbReference type="PANTHER" id="PTHR30118">
    <property type="entry name" value="HTH-TYPE TRANSCRIPTIONAL REGULATOR LEUO-RELATED"/>
    <property type="match status" value="1"/>
</dbReference>
<feature type="domain" description="HTH lysR-type" evidence="5">
    <location>
        <begin position="6"/>
        <end position="63"/>
    </location>
</feature>
<dbReference type="InterPro" id="IPR036388">
    <property type="entry name" value="WH-like_DNA-bd_sf"/>
</dbReference>
<protein>
    <submittedName>
        <fullName evidence="6">DNA-binding transcriptional LysR family regulator</fullName>
    </submittedName>
</protein>
<dbReference type="EMBL" id="JAVDWV010000010">
    <property type="protein sequence ID" value="MDR7155547.1"/>
    <property type="molecule type" value="Genomic_DNA"/>
</dbReference>
<evidence type="ECO:0000313" key="7">
    <source>
        <dbReference type="Proteomes" id="UP001267638"/>
    </source>
</evidence>
<sequence length="302" mass="33867">MRFKGLDLNLLVAFDALMADRSVSRAADRVNLSQPAMSNALARLRAYFGDDLLIAHNKRMYPTPFAETLIPQVQAALATMESVVATSRHFDPTTSSRTFRVMTSDYIATALLFPIITRLAPVAPGVRIELLLPSQRRIELLDNGNIDLLITLEAYLTPELPSDFLLEDRYWLAGRVDHPALVEGITLETMLAYEHVLVAIGEERLPSFGDAYLDRIGIQRRVATTAPNFAMLPWLLQETDWLTLMQGRLAHLMQRNFAIAIVPPPVPIPPLIEMAQYHVTRSNDPGLRWLIDTIRAQAAETD</sequence>